<dbReference type="RefSeq" id="WP_285933525.1">
    <property type="nucleotide sequence ID" value="NZ_JASTZU010000058.1"/>
</dbReference>
<organism evidence="2 3">
    <name type="scientific">Aquibacillus rhizosphaerae</name>
    <dbReference type="NCBI Taxonomy" id="3051431"/>
    <lineage>
        <taxon>Bacteria</taxon>
        <taxon>Bacillati</taxon>
        <taxon>Bacillota</taxon>
        <taxon>Bacilli</taxon>
        <taxon>Bacillales</taxon>
        <taxon>Bacillaceae</taxon>
        <taxon>Aquibacillus</taxon>
    </lineage>
</organism>
<evidence type="ECO:0000313" key="2">
    <source>
        <dbReference type="EMBL" id="MDL4842242.1"/>
    </source>
</evidence>
<proteinExistence type="predicted"/>
<evidence type="ECO:0000256" key="1">
    <source>
        <dbReference type="SAM" id="MobiDB-lite"/>
    </source>
</evidence>
<feature type="region of interest" description="Disordered" evidence="1">
    <location>
        <begin position="30"/>
        <end position="50"/>
    </location>
</feature>
<sequence length="50" mass="5866">MQYWNPILFIWRIKTIADGIDIAAEQLRKQSGSKKLSDWKNSHLTTETTM</sequence>
<dbReference type="EMBL" id="JASTZU010000058">
    <property type="protein sequence ID" value="MDL4842242.1"/>
    <property type="molecule type" value="Genomic_DNA"/>
</dbReference>
<accession>A0ABT7LAG7</accession>
<gene>
    <name evidence="2" type="ORF">QQS35_17525</name>
</gene>
<name>A0ABT7LAG7_9BACI</name>
<protein>
    <submittedName>
        <fullName evidence="2">Uncharacterized protein</fullName>
    </submittedName>
</protein>
<reference evidence="2 3" key="1">
    <citation type="submission" date="2023-06" db="EMBL/GenBank/DDBJ databases">
        <title>Aquibacillus rhizosphaerae LR5S19.</title>
        <authorList>
            <person name="Sun J.-Q."/>
        </authorList>
    </citation>
    <scope>NUCLEOTIDE SEQUENCE [LARGE SCALE GENOMIC DNA]</scope>
    <source>
        <strain evidence="2 3">LR5S19</strain>
    </source>
</reference>
<dbReference type="Proteomes" id="UP001235343">
    <property type="component" value="Unassembled WGS sequence"/>
</dbReference>
<keyword evidence="3" id="KW-1185">Reference proteome</keyword>
<evidence type="ECO:0000313" key="3">
    <source>
        <dbReference type="Proteomes" id="UP001235343"/>
    </source>
</evidence>
<comment type="caution">
    <text evidence="2">The sequence shown here is derived from an EMBL/GenBank/DDBJ whole genome shotgun (WGS) entry which is preliminary data.</text>
</comment>